<evidence type="ECO:0000313" key="2">
    <source>
        <dbReference type="Proteomes" id="UP001596137"/>
    </source>
</evidence>
<proteinExistence type="predicted"/>
<evidence type="ECO:0000313" key="1">
    <source>
        <dbReference type="EMBL" id="MFC6079945.1"/>
    </source>
</evidence>
<gene>
    <name evidence="1" type="ORF">ACFP1K_02155</name>
</gene>
<accession>A0ABW1N942</accession>
<dbReference type="Proteomes" id="UP001596137">
    <property type="component" value="Unassembled WGS sequence"/>
</dbReference>
<sequence length="297" mass="32952">MLDEAVHALGRGYLEPAIPALVGSRGDHEVRALRVEALGKAAVGLTGGIEALLSRDRANPDLWLWLARVRIEEAWHIKPDVRARAVQADRLRMFHRAMESARAPLHNAARLTPDDPVPWITLLWLAIGLERPREERDEIYEAAVDRAPRLYATAVARLISLSPGWGGTSQEMLAFARAAGARAPAGDPMAALLPLAYFEHMSGERVSRSRLWDSFEVQRELTVAAGRWHDGRNGRPHPRAVEANNAFGAAFYLADMRRPARGHLARTAGRFSTMPWSHLGDPEKEYTKACSRLNVTS</sequence>
<dbReference type="RefSeq" id="WP_380746502.1">
    <property type="nucleotide sequence ID" value="NZ_JBHSRF010000002.1"/>
</dbReference>
<keyword evidence="2" id="KW-1185">Reference proteome</keyword>
<reference evidence="2" key="1">
    <citation type="journal article" date="2019" name="Int. J. Syst. Evol. Microbiol.">
        <title>The Global Catalogue of Microorganisms (GCM) 10K type strain sequencing project: providing services to taxonomists for standard genome sequencing and annotation.</title>
        <authorList>
            <consortium name="The Broad Institute Genomics Platform"/>
            <consortium name="The Broad Institute Genome Sequencing Center for Infectious Disease"/>
            <person name="Wu L."/>
            <person name="Ma J."/>
        </authorList>
    </citation>
    <scope>NUCLEOTIDE SEQUENCE [LARGE SCALE GENOMIC DNA]</scope>
    <source>
        <strain evidence="2">JCM 30346</strain>
    </source>
</reference>
<comment type="caution">
    <text evidence="1">The sequence shown here is derived from an EMBL/GenBank/DDBJ whole genome shotgun (WGS) entry which is preliminary data.</text>
</comment>
<dbReference type="EMBL" id="JBHSRF010000002">
    <property type="protein sequence ID" value="MFC6079945.1"/>
    <property type="molecule type" value="Genomic_DNA"/>
</dbReference>
<organism evidence="1 2">
    <name type="scientific">Sphaerisporangium aureirubrum</name>
    <dbReference type="NCBI Taxonomy" id="1544736"/>
    <lineage>
        <taxon>Bacteria</taxon>
        <taxon>Bacillati</taxon>
        <taxon>Actinomycetota</taxon>
        <taxon>Actinomycetes</taxon>
        <taxon>Streptosporangiales</taxon>
        <taxon>Streptosporangiaceae</taxon>
        <taxon>Sphaerisporangium</taxon>
    </lineage>
</organism>
<name>A0ABW1N942_9ACTN</name>
<protein>
    <recommendedName>
        <fullName evidence="3">DUF4034 domain-containing protein</fullName>
    </recommendedName>
</protein>
<evidence type="ECO:0008006" key="3">
    <source>
        <dbReference type="Google" id="ProtNLM"/>
    </source>
</evidence>